<evidence type="ECO:0000259" key="4">
    <source>
        <dbReference type="PROSITE" id="PS50801"/>
    </source>
</evidence>
<organism evidence="5 6">
    <name type="scientific">Streptomyces ochraceiscleroticus</name>
    <dbReference type="NCBI Taxonomy" id="47761"/>
    <lineage>
        <taxon>Bacteria</taxon>
        <taxon>Bacillati</taxon>
        <taxon>Actinomycetota</taxon>
        <taxon>Actinomycetes</taxon>
        <taxon>Kitasatosporales</taxon>
        <taxon>Streptomycetaceae</taxon>
        <taxon>Streptomyces</taxon>
    </lineage>
</organism>
<evidence type="ECO:0000313" key="5">
    <source>
        <dbReference type="EMBL" id="MFC6063506.1"/>
    </source>
</evidence>
<dbReference type="CDD" id="cd07043">
    <property type="entry name" value="STAS_anti-anti-sigma_factors"/>
    <property type="match status" value="1"/>
</dbReference>
<dbReference type="EMBL" id="JBHSPX010000004">
    <property type="protein sequence ID" value="MFC6063506.1"/>
    <property type="molecule type" value="Genomic_DNA"/>
</dbReference>
<dbReference type="InterPro" id="IPR002645">
    <property type="entry name" value="STAS_dom"/>
</dbReference>
<feature type="region of interest" description="Disordered" evidence="3">
    <location>
        <begin position="119"/>
        <end position="139"/>
    </location>
</feature>
<evidence type="ECO:0000256" key="1">
    <source>
        <dbReference type="ARBA" id="ARBA00009013"/>
    </source>
</evidence>
<gene>
    <name evidence="5" type="ORF">ACFP4F_13195</name>
</gene>
<dbReference type="RefSeq" id="WP_037800424.1">
    <property type="nucleotide sequence ID" value="NZ_JBHSPX010000004.1"/>
</dbReference>
<evidence type="ECO:0000256" key="3">
    <source>
        <dbReference type="SAM" id="MobiDB-lite"/>
    </source>
</evidence>
<dbReference type="Gene3D" id="3.30.750.24">
    <property type="entry name" value="STAS domain"/>
    <property type="match status" value="1"/>
</dbReference>
<dbReference type="InterPro" id="IPR036513">
    <property type="entry name" value="STAS_dom_sf"/>
</dbReference>
<dbReference type="PANTHER" id="PTHR33495">
    <property type="entry name" value="ANTI-SIGMA FACTOR ANTAGONIST TM_1081-RELATED-RELATED"/>
    <property type="match status" value="1"/>
</dbReference>
<dbReference type="Pfam" id="PF01740">
    <property type="entry name" value="STAS"/>
    <property type="match status" value="1"/>
</dbReference>
<feature type="domain" description="STAS" evidence="4">
    <location>
        <begin position="20"/>
        <end position="117"/>
    </location>
</feature>
<dbReference type="SUPFAM" id="SSF52091">
    <property type="entry name" value="SpoIIaa-like"/>
    <property type="match status" value="1"/>
</dbReference>
<dbReference type="InterPro" id="IPR003658">
    <property type="entry name" value="Anti-sigma_ant"/>
</dbReference>
<protein>
    <recommendedName>
        <fullName evidence="2">Anti-sigma factor antagonist</fullName>
    </recommendedName>
</protein>
<comment type="caution">
    <text evidence="5">The sequence shown here is derived from an EMBL/GenBank/DDBJ whole genome shotgun (WGS) entry which is preliminary data.</text>
</comment>
<name>A0ABW1MJD2_9ACTN</name>
<keyword evidence="6" id="KW-1185">Reference proteome</keyword>
<dbReference type="Proteomes" id="UP001596139">
    <property type="component" value="Unassembled WGS sequence"/>
</dbReference>
<reference evidence="6" key="1">
    <citation type="journal article" date="2019" name="Int. J. Syst. Evol. Microbiol.">
        <title>The Global Catalogue of Microorganisms (GCM) 10K type strain sequencing project: providing services to taxonomists for standard genome sequencing and annotation.</title>
        <authorList>
            <consortium name="The Broad Institute Genomics Platform"/>
            <consortium name="The Broad Institute Genome Sequencing Center for Infectious Disease"/>
            <person name="Wu L."/>
            <person name="Ma J."/>
        </authorList>
    </citation>
    <scope>NUCLEOTIDE SEQUENCE [LARGE SCALE GENOMIC DNA]</scope>
    <source>
        <strain evidence="6">CGMCC 1.15180</strain>
    </source>
</reference>
<proteinExistence type="inferred from homology"/>
<sequence>MPYADGLAITTLASCDTGAVLRVSGELDHGSEGVFRVTMGACVGAGYRYLTLDCSALTFCDSRGLNCLLGLHWLLRRRQGRLLLACVGRRVRQVLDQTGSGELLPVFTTVTRALATLPEGHRPVWPPDTARRPAAQGPA</sequence>
<evidence type="ECO:0000256" key="2">
    <source>
        <dbReference type="RuleBase" id="RU003749"/>
    </source>
</evidence>
<accession>A0ABW1MJD2</accession>
<dbReference type="NCBIfam" id="TIGR00377">
    <property type="entry name" value="ant_ant_sig"/>
    <property type="match status" value="1"/>
</dbReference>
<evidence type="ECO:0000313" key="6">
    <source>
        <dbReference type="Proteomes" id="UP001596139"/>
    </source>
</evidence>
<comment type="similarity">
    <text evidence="1 2">Belongs to the anti-sigma-factor antagonist family.</text>
</comment>
<dbReference type="PROSITE" id="PS50801">
    <property type="entry name" value="STAS"/>
    <property type="match status" value="1"/>
</dbReference>
<dbReference type="PANTHER" id="PTHR33495:SF2">
    <property type="entry name" value="ANTI-SIGMA FACTOR ANTAGONIST TM_1081-RELATED"/>
    <property type="match status" value="1"/>
</dbReference>